<dbReference type="InterPro" id="IPR034183">
    <property type="entry name" value="IVD"/>
</dbReference>
<dbReference type="Pfam" id="PF02771">
    <property type="entry name" value="Acyl-CoA_dh_N"/>
    <property type="match status" value="1"/>
</dbReference>
<evidence type="ECO:0000313" key="22">
    <source>
        <dbReference type="Proteomes" id="UP001642540"/>
    </source>
</evidence>
<accession>A0ABP1RXD8</accession>
<dbReference type="EC" id="1.3.8.4" evidence="5"/>
<comment type="similarity">
    <text evidence="4 17">Belongs to the acyl-CoA dehydrogenase family.</text>
</comment>
<comment type="caution">
    <text evidence="21">The sequence shown here is derived from an EMBL/GenBank/DDBJ whole genome shotgun (WGS) entry which is preliminary data.</text>
</comment>
<evidence type="ECO:0000256" key="6">
    <source>
        <dbReference type="ARBA" id="ARBA00018258"/>
    </source>
</evidence>
<dbReference type="SUPFAM" id="SSF47203">
    <property type="entry name" value="Acyl-CoA dehydrogenase C-terminal domain-like"/>
    <property type="match status" value="1"/>
</dbReference>
<keyword evidence="9" id="KW-0809">Transit peptide</keyword>
<organism evidence="21 22">
    <name type="scientific">Orchesella dallaii</name>
    <dbReference type="NCBI Taxonomy" id="48710"/>
    <lineage>
        <taxon>Eukaryota</taxon>
        <taxon>Metazoa</taxon>
        <taxon>Ecdysozoa</taxon>
        <taxon>Arthropoda</taxon>
        <taxon>Hexapoda</taxon>
        <taxon>Collembola</taxon>
        <taxon>Entomobryomorpha</taxon>
        <taxon>Entomobryoidea</taxon>
        <taxon>Orchesellidae</taxon>
        <taxon>Orchesellinae</taxon>
        <taxon>Orchesella</taxon>
    </lineage>
</organism>
<dbReference type="CDD" id="cd01156">
    <property type="entry name" value="IVD"/>
    <property type="match status" value="1"/>
</dbReference>
<comment type="catalytic activity">
    <reaction evidence="13">
        <text>butanoyl-CoA + oxidized [electron-transfer flavoprotein] + H(+) = (2E)-butenoyl-CoA + reduced [electron-transfer flavoprotein]</text>
        <dbReference type="Rhea" id="RHEA:24004"/>
        <dbReference type="Rhea" id="RHEA-COMP:10685"/>
        <dbReference type="Rhea" id="RHEA-COMP:10686"/>
        <dbReference type="ChEBI" id="CHEBI:15378"/>
        <dbReference type="ChEBI" id="CHEBI:57332"/>
        <dbReference type="ChEBI" id="CHEBI:57371"/>
        <dbReference type="ChEBI" id="CHEBI:57692"/>
        <dbReference type="ChEBI" id="CHEBI:58307"/>
        <dbReference type="EC" id="1.3.8.1"/>
    </reaction>
</comment>
<keyword evidence="22" id="KW-1185">Reference proteome</keyword>
<evidence type="ECO:0000259" key="18">
    <source>
        <dbReference type="Pfam" id="PF00441"/>
    </source>
</evidence>
<evidence type="ECO:0000256" key="11">
    <source>
        <dbReference type="ARBA" id="ARBA00023128"/>
    </source>
</evidence>
<dbReference type="Gene3D" id="2.40.110.10">
    <property type="entry name" value="Butyryl-CoA Dehydrogenase, subunit A, domain 2"/>
    <property type="match status" value="1"/>
</dbReference>
<evidence type="ECO:0000256" key="2">
    <source>
        <dbReference type="ARBA" id="ARBA00004173"/>
    </source>
</evidence>
<evidence type="ECO:0000256" key="13">
    <source>
        <dbReference type="ARBA" id="ARBA00047736"/>
    </source>
</evidence>
<evidence type="ECO:0000256" key="4">
    <source>
        <dbReference type="ARBA" id="ARBA00009347"/>
    </source>
</evidence>
<comment type="catalytic activity">
    <reaction evidence="16">
        <text>3-methylbutanoyl-CoA + oxidized [electron-transfer flavoprotein] + H(+) = 3-methylbut-2-enoyl-CoA + reduced [electron-transfer flavoprotein]</text>
        <dbReference type="Rhea" id="RHEA:12276"/>
        <dbReference type="Rhea" id="RHEA-COMP:10685"/>
        <dbReference type="Rhea" id="RHEA-COMP:10686"/>
        <dbReference type="ChEBI" id="CHEBI:15378"/>
        <dbReference type="ChEBI" id="CHEBI:57344"/>
        <dbReference type="ChEBI" id="CHEBI:57345"/>
        <dbReference type="ChEBI" id="CHEBI:57692"/>
        <dbReference type="ChEBI" id="CHEBI:58307"/>
        <dbReference type="EC" id="1.3.8.4"/>
    </reaction>
</comment>
<reference evidence="21 22" key="1">
    <citation type="submission" date="2024-08" db="EMBL/GenBank/DDBJ databases">
        <authorList>
            <person name="Cucini C."/>
            <person name="Frati F."/>
        </authorList>
    </citation>
    <scope>NUCLEOTIDE SEQUENCE [LARGE SCALE GENOMIC DNA]</scope>
</reference>
<evidence type="ECO:0000256" key="10">
    <source>
        <dbReference type="ARBA" id="ARBA00023002"/>
    </source>
</evidence>
<evidence type="ECO:0000256" key="7">
    <source>
        <dbReference type="ARBA" id="ARBA00022630"/>
    </source>
</evidence>
<dbReference type="SUPFAM" id="SSF56645">
    <property type="entry name" value="Acyl-CoA dehydrogenase NM domain-like"/>
    <property type="match status" value="1"/>
</dbReference>
<gene>
    <name evidence="21" type="ORF">ODALV1_LOCUS27313</name>
</gene>
<comment type="pathway">
    <text evidence="3">Amino-acid degradation; L-leucine degradation; (S)-3-hydroxy-3-methylglutaryl-CoA from 3-isovaleryl-CoA: step 1/3.</text>
</comment>
<keyword evidence="7 17" id="KW-0285">Flavoprotein</keyword>
<feature type="domain" description="Acyl-CoA dehydrogenase/oxidase C-terminal" evidence="18">
    <location>
        <begin position="269"/>
        <end position="417"/>
    </location>
</feature>
<feature type="domain" description="Acyl-CoA dehydrogenase/oxidase N-terminal" evidence="20">
    <location>
        <begin position="42"/>
        <end position="156"/>
    </location>
</feature>
<evidence type="ECO:0000313" key="21">
    <source>
        <dbReference type="EMBL" id="CAL8138312.1"/>
    </source>
</evidence>
<comment type="cofactor">
    <cofactor evidence="1 17">
        <name>FAD</name>
        <dbReference type="ChEBI" id="CHEBI:57692"/>
    </cofactor>
</comment>
<dbReference type="InterPro" id="IPR009075">
    <property type="entry name" value="AcylCo_DH/oxidase_C"/>
</dbReference>
<evidence type="ECO:0000259" key="19">
    <source>
        <dbReference type="Pfam" id="PF02770"/>
    </source>
</evidence>
<evidence type="ECO:0000259" key="20">
    <source>
        <dbReference type="Pfam" id="PF02771"/>
    </source>
</evidence>
<dbReference type="Pfam" id="PF00441">
    <property type="entry name" value="Acyl-CoA_dh_1"/>
    <property type="match status" value="1"/>
</dbReference>
<feature type="domain" description="Acyl-CoA oxidase/dehydrogenase middle" evidence="19">
    <location>
        <begin position="160"/>
        <end position="257"/>
    </location>
</feature>
<dbReference type="InterPro" id="IPR036250">
    <property type="entry name" value="AcylCo_DH-like_C"/>
</dbReference>
<dbReference type="PROSITE" id="PS00072">
    <property type="entry name" value="ACYL_COA_DH_1"/>
    <property type="match status" value="1"/>
</dbReference>
<evidence type="ECO:0000256" key="17">
    <source>
        <dbReference type="RuleBase" id="RU362125"/>
    </source>
</evidence>
<comment type="subcellular location">
    <subcellularLocation>
        <location evidence="2">Mitochondrion</location>
    </subcellularLocation>
</comment>
<evidence type="ECO:0000256" key="16">
    <source>
        <dbReference type="ARBA" id="ARBA00052875"/>
    </source>
</evidence>
<comment type="catalytic activity">
    <reaction evidence="14">
        <text>pentanoyl-CoA + oxidized [electron-transfer flavoprotein] + H(+) = (2E)-pentenoyl-CoA + reduced [electron-transfer flavoprotein]</text>
        <dbReference type="Rhea" id="RHEA:43456"/>
        <dbReference type="Rhea" id="RHEA-COMP:10685"/>
        <dbReference type="Rhea" id="RHEA-COMP:10686"/>
        <dbReference type="ChEBI" id="CHEBI:15378"/>
        <dbReference type="ChEBI" id="CHEBI:57389"/>
        <dbReference type="ChEBI" id="CHEBI:57692"/>
        <dbReference type="ChEBI" id="CHEBI:58307"/>
        <dbReference type="ChEBI" id="CHEBI:86160"/>
    </reaction>
</comment>
<dbReference type="InterPro" id="IPR006091">
    <property type="entry name" value="Acyl-CoA_Oxase/DH_mid-dom"/>
</dbReference>
<dbReference type="PROSITE" id="PS00073">
    <property type="entry name" value="ACYL_COA_DH_2"/>
    <property type="match status" value="1"/>
</dbReference>
<dbReference type="Gene3D" id="1.20.140.10">
    <property type="entry name" value="Butyryl-CoA Dehydrogenase, subunit A, domain 3"/>
    <property type="match status" value="1"/>
</dbReference>
<keyword evidence="11" id="KW-0496">Mitochondrion</keyword>
<dbReference type="Pfam" id="PF02770">
    <property type="entry name" value="Acyl-CoA_dh_M"/>
    <property type="match status" value="1"/>
</dbReference>
<comment type="catalytic activity">
    <reaction evidence="15">
        <text>hexanoyl-CoA + oxidized [electron-transfer flavoprotein] + H(+) = (2E)-hexenoyl-CoA + reduced [electron-transfer flavoprotein]</text>
        <dbReference type="Rhea" id="RHEA:43464"/>
        <dbReference type="Rhea" id="RHEA-COMP:10685"/>
        <dbReference type="Rhea" id="RHEA-COMP:10686"/>
        <dbReference type="ChEBI" id="CHEBI:15378"/>
        <dbReference type="ChEBI" id="CHEBI:57692"/>
        <dbReference type="ChEBI" id="CHEBI:58307"/>
        <dbReference type="ChEBI" id="CHEBI:62077"/>
        <dbReference type="ChEBI" id="CHEBI:62620"/>
    </reaction>
</comment>
<sequence>MPHILRKLASCSKPLLQRCHQIIKPQRFASTYPIDDIIFGLTDEQRQLRETAFTFFQKELAPLADEIDRTNNFPKLKEFWRKLGDMGFLGITADPEYGGTGGGYLDHILIMEECSRASGSIALSYGAHSNLCVNQINRNGTEEQKRKYLTKLCSGEYIGALAMSEANAGSDVVGMKTHAVRDGDNYIINGTKFWITNGPDADVIVVYAKTDPGAGKAAHGVTAFLVETNQPGFKVGRKLDKLGMRGSNTGELIFEDCVVPASNILGQVNKGIYVLFTGLDLERLVLAGGPVGIMQASCDVAFDYVHFRKQFNTKIGEFQLMQGKIADMYTILSASRSYLYNVARASDKGHSSRKDCAGVILYTAENATQVALQAIQCLGGNGYINEYPTGRFLRDAKLYEIGAGTSEVRRLVIGRALNEEYRD</sequence>
<dbReference type="InterPro" id="IPR009100">
    <property type="entry name" value="AcylCoA_DH/oxidase_NM_dom_sf"/>
</dbReference>
<evidence type="ECO:0000256" key="1">
    <source>
        <dbReference type="ARBA" id="ARBA00001974"/>
    </source>
</evidence>
<dbReference type="PANTHER" id="PTHR43884">
    <property type="entry name" value="ACYL-COA DEHYDROGENASE"/>
    <property type="match status" value="1"/>
</dbReference>
<comment type="function">
    <text evidence="12">Catalyzes the conversion of isovaleryl-CoA/3-methylbutanoyl-CoA to 3-methylbut-2-enoyl-CoA as an intermediate step in the leucine (Leu) catabolic pathway. To a lesser extent, is also able to catalyze the oxidation of other saturated short-chain acyl-CoA thioesters as pentanoyl-CoA, hexenoyl-CoA and butenoyl-CoA.</text>
</comment>
<evidence type="ECO:0000256" key="14">
    <source>
        <dbReference type="ARBA" id="ARBA00048345"/>
    </source>
</evidence>
<dbReference type="InterPro" id="IPR046373">
    <property type="entry name" value="Acyl-CoA_Oxase/DH_mid-dom_sf"/>
</dbReference>
<dbReference type="InterPro" id="IPR037069">
    <property type="entry name" value="AcylCoA_DH/ox_N_sf"/>
</dbReference>
<dbReference type="Gene3D" id="1.10.540.10">
    <property type="entry name" value="Acyl-CoA dehydrogenase/oxidase, N-terminal domain"/>
    <property type="match status" value="1"/>
</dbReference>
<evidence type="ECO:0000256" key="12">
    <source>
        <dbReference type="ARBA" id="ARBA00045583"/>
    </source>
</evidence>
<dbReference type="InterPro" id="IPR013786">
    <property type="entry name" value="AcylCoA_DH/ox_N"/>
</dbReference>
<name>A0ABP1RXD8_9HEXA</name>
<dbReference type="EMBL" id="CAXLJM020000122">
    <property type="protein sequence ID" value="CAL8138312.1"/>
    <property type="molecule type" value="Genomic_DNA"/>
</dbReference>
<dbReference type="PANTHER" id="PTHR43884:SF12">
    <property type="entry name" value="ISOVALERYL-COA DEHYDROGENASE, MITOCHONDRIAL-RELATED"/>
    <property type="match status" value="1"/>
</dbReference>
<evidence type="ECO:0000256" key="5">
    <source>
        <dbReference type="ARBA" id="ARBA00012044"/>
    </source>
</evidence>
<evidence type="ECO:0000256" key="9">
    <source>
        <dbReference type="ARBA" id="ARBA00022946"/>
    </source>
</evidence>
<proteinExistence type="inferred from homology"/>
<keyword evidence="8 17" id="KW-0274">FAD</keyword>
<evidence type="ECO:0000256" key="15">
    <source>
        <dbReference type="ARBA" id="ARBA00048375"/>
    </source>
</evidence>
<evidence type="ECO:0000256" key="3">
    <source>
        <dbReference type="ARBA" id="ARBA00004898"/>
    </source>
</evidence>
<dbReference type="InterPro" id="IPR006089">
    <property type="entry name" value="Acyl-CoA_DH_CS"/>
</dbReference>
<evidence type="ECO:0000256" key="8">
    <source>
        <dbReference type="ARBA" id="ARBA00022827"/>
    </source>
</evidence>
<dbReference type="Proteomes" id="UP001642540">
    <property type="component" value="Unassembled WGS sequence"/>
</dbReference>
<keyword evidence="10 17" id="KW-0560">Oxidoreductase</keyword>
<protein>
    <recommendedName>
        <fullName evidence="6">Isovaleryl-CoA dehydrogenase, mitochondrial</fullName>
        <ecNumber evidence="5">1.3.8.4</ecNumber>
    </recommendedName>
</protein>